<dbReference type="EMBL" id="CP118848">
    <property type="protein sequence ID" value="WHI59031.1"/>
    <property type="molecule type" value="Genomic_DNA"/>
</dbReference>
<protein>
    <submittedName>
        <fullName evidence="1">DUF2483 family protein</fullName>
    </submittedName>
</protein>
<evidence type="ECO:0000313" key="1">
    <source>
        <dbReference type="EMBL" id="WHI59031.1"/>
    </source>
</evidence>
<name>A0AAX3W2B9_MAMLE</name>
<reference evidence="1" key="1">
    <citation type="journal article" date="2023" name="Antibiotics">
        <title>Prevalence and Molecular Characterization of Methicillin-Resistant Staphylococci (MRS) and Mammaliicocci (MRM) in Dromedary Camels from Algeria: First Detection of SCCmec-mecC Hybrid in Methicillin-Resistant Mammaliicoccus lentus.</title>
        <authorList>
            <person name="Belhout C."/>
            <person name="Boyen F."/>
            <person name="Vereecke N."/>
            <person name="Theuns S."/>
            <person name="Taibi N."/>
            <person name="Stegger M."/>
            <person name="de la Fe-Rodriguez P.Y."/>
            <person name="Bouayad L."/>
            <person name="Elgroud R."/>
            <person name="Butaye P."/>
        </authorList>
    </citation>
    <scope>NUCLEOTIDE SEQUENCE</scope>
    <source>
        <strain evidence="1">7048</strain>
    </source>
</reference>
<dbReference type="Pfam" id="PF10656">
    <property type="entry name" value="DUF2483"/>
    <property type="match status" value="1"/>
</dbReference>
<dbReference type="Proteomes" id="UP001223261">
    <property type="component" value="Chromosome"/>
</dbReference>
<proteinExistence type="predicted"/>
<evidence type="ECO:0000313" key="2">
    <source>
        <dbReference type="Proteomes" id="UP001223261"/>
    </source>
</evidence>
<dbReference type="InterPro" id="IPR018918">
    <property type="entry name" value="DUF2483"/>
</dbReference>
<gene>
    <name evidence="1" type="ORF">PYH69_09705</name>
</gene>
<organism evidence="1 2">
    <name type="scientific">Mammaliicoccus lentus</name>
    <name type="common">Staphylococcus lentus</name>
    <dbReference type="NCBI Taxonomy" id="42858"/>
    <lineage>
        <taxon>Bacteria</taxon>
        <taxon>Bacillati</taxon>
        <taxon>Bacillota</taxon>
        <taxon>Bacilli</taxon>
        <taxon>Bacillales</taxon>
        <taxon>Staphylococcaceae</taxon>
        <taxon>Mammaliicoccus</taxon>
    </lineage>
</organism>
<dbReference type="RefSeq" id="WP_282861801.1">
    <property type="nucleotide sequence ID" value="NZ_CP118848.1"/>
</dbReference>
<dbReference type="AlphaFoldDB" id="A0AAX3W2B9"/>
<sequence length="72" mass="8397">MAKETITYIISKDNLWVTNRPSKSVPTIKYSTSKSDARKFDGLEDLSIDLTNHRIFKLTHIEIDEEEEIKLE</sequence>
<accession>A0AAX3W2B9</accession>